<dbReference type="GO" id="GO:0005886">
    <property type="term" value="C:plasma membrane"/>
    <property type="evidence" value="ECO:0007669"/>
    <property type="project" value="UniProtKB-SubCell"/>
</dbReference>
<name>A0A9D1P224_9FIRM</name>
<keyword evidence="3 6" id="KW-0812">Transmembrane</keyword>
<protein>
    <submittedName>
        <fullName evidence="8">OadG family protein</fullName>
    </submittedName>
</protein>
<keyword evidence="7" id="KW-0732">Signal</keyword>
<keyword evidence="4 6" id="KW-1133">Transmembrane helix</keyword>
<evidence type="ECO:0000256" key="2">
    <source>
        <dbReference type="ARBA" id="ARBA00022475"/>
    </source>
</evidence>
<gene>
    <name evidence="8" type="ORF">IAB71_02050</name>
</gene>
<feature type="chain" id="PRO_5038800288" evidence="7">
    <location>
        <begin position="30"/>
        <end position="257"/>
    </location>
</feature>
<reference evidence="8" key="1">
    <citation type="submission" date="2020-10" db="EMBL/GenBank/DDBJ databases">
        <authorList>
            <person name="Gilroy R."/>
        </authorList>
    </citation>
    <scope>NUCLEOTIDE SEQUENCE</scope>
    <source>
        <strain evidence="8">CHK188-20938</strain>
    </source>
</reference>
<evidence type="ECO:0000256" key="4">
    <source>
        <dbReference type="ARBA" id="ARBA00022989"/>
    </source>
</evidence>
<comment type="subcellular location">
    <subcellularLocation>
        <location evidence="1">Cell membrane</location>
    </subcellularLocation>
</comment>
<dbReference type="GO" id="GO:0036376">
    <property type="term" value="P:sodium ion export across plasma membrane"/>
    <property type="evidence" value="ECO:0007669"/>
    <property type="project" value="InterPro"/>
</dbReference>
<dbReference type="EMBL" id="DVOO01000008">
    <property type="protein sequence ID" value="HIV24561.1"/>
    <property type="molecule type" value="Genomic_DNA"/>
</dbReference>
<sequence length="257" mass="27808">MKKLKKRRTGLFLALVCLMSLLVAVPVRAAVLSDEYKASLGQSAQEYLQSTMALDDSAYDELRDAGGFYEVFVDGWRNAREDTGELVGIGEVTVTQEDDTVECRMPAEFENYSGELVMTFELDSAGSANPRNFTVNVDYPLSKSLEEAGINTAIGLIIVFVILFFLSGVIYLIRYVNPDMRNKKAAQAAAPAEKKAAPAPAAVPAPAPAAAAAPEEDIELAIVLATAIAAAEAEQPSGDGYVVRSIRKIRNKNWKRV</sequence>
<proteinExistence type="predicted"/>
<feature type="signal peptide" evidence="7">
    <location>
        <begin position="1"/>
        <end position="29"/>
    </location>
</feature>
<evidence type="ECO:0000313" key="8">
    <source>
        <dbReference type="EMBL" id="HIV24561.1"/>
    </source>
</evidence>
<organism evidence="8 9">
    <name type="scientific">Candidatus Scatomonas pullistercoris</name>
    <dbReference type="NCBI Taxonomy" id="2840920"/>
    <lineage>
        <taxon>Bacteria</taxon>
        <taxon>Bacillati</taxon>
        <taxon>Bacillota</taxon>
        <taxon>Clostridia</taxon>
        <taxon>Lachnospirales</taxon>
        <taxon>Lachnospiraceae</taxon>
        <taxon>Lachnospiraceae incertae sedis</taxon>
        <taxon>Candidatus Scatomonas</taxon>
    </lineage>
</organism>
<evidence type="ECO:0000313" key="9">
    <source>
        <dbReference type="Proteomes" id="UP000824169"/>
    </source>
</evidence>
<evidence type="ECO:0000256" key="6">
    <source>
        <dbReference type="SAM" id="Phobius"/>
    </source>
</evidence>
<keyword evidence="5 6" id="KW-0472">Membrane</keyword>
<keyword evidence="2" id="KW-1003">Cell membrane</keyword>
<comment type="caution">
    <text evidence="8">The sequence shown here is derived from an EMBL/GenBank/DDBJ whole genome shotgun (WGS) entry which is preliminary data.</text>
</comment>
<dbReference type="Pfam" id="PF04277">
    <property type="entry name" value="OAD_gamma"/>
    <property type="match status" value="1"/>
</dbReference>
<dbReference type="GO" id="GO:0015081">
    <property type="term" value="F:sodium ion transmembrane transporter activity"/>
    <property type="evidence" value="ECO:0007669"/>
    <property type="project" value="InterPro"/>
</dbReference>
<dbReference type="InterPro" id="IPR005899">
    <property type="entry name" value="Na_pump_deCOase"/>
</dbReference>
<evidence type="ECO:0000256" key="5">
    <source>
        <dbReference type="ARBA" id="ARBA00023136"/>
    </source>
</evidence>
<dbReference type="Proteomes" id="UP000824169">
    <property type="component" value="Unassembled WGS sequence"/>
</dbReference>
<dbReference type="AlphaFoldDB" id="A0A9D1P224"/>
<reference evidence="8" key="2">
    <citation type="journal article" date="2021" name="PeerJ">
        <title>Extensive microbial diversity within the chicken gut microbiome revealed by metagenomics and culture.</title>
        <authorList>
            <person name="Gilroy R."/>
            <person name="Ravi A."/>
            <person name="Getino M."/>
            <person name="Pursley I."/>
            <person name="Horton D.L."/>
            <person name="Alikhan N.F."/>
            <person name="Baker D."/>
            <person name="Gharbi K."/>
            <person name="Hall N."/>
            <person name="Watson M."/>
            <person name="Adriaenssens E.M."/>
            <person name="Foster-Nyarko E."/>
            <person name="Jarju S."/>
            <person name="Secka A."/>
            <person name="Antonio M."/>
            <person name="Oren A."/>
            <person name="Chaudhuri R.R."/>
            <person name="La Ragione R."/>
            <person name="Hildebrand F."/>
            <person name="Pallen M.J."/>
        </authorList>
    </citation>
    <scope>NUCLEOTIDE SEQUENCE</scope>
    <source>
        <strain evidence="8">CHK188-20938</strain>
    </source>
</reference>
<feature type="transmembrane region" description="Helical" evidence="6">
    <location>
        <begin position="153"/>
        <end position="173"/>
    </location>
</feature>
<evidence type="ECO:0000256" key="1">
    <source>
        <dbReference type="ARBA" id="ARBA00004236"/>
    </source>
</evidence>
<evidence type="ECO:0000256" key="7">
    <source>
        <dbReference type="SAM" id="SignalP"/>
    </source>
</evidence>
<accession>A0A9D1P224</accession>
<evidence type="ECO:0000256" key="3">
    <source>
        <dbReference type="ARBA" id="ARBA00022692"/>
    </source>
</evidence>